<organism evidence="3 4">
    <name type="scientific">Terrybacteria sp. (strain RIFCSPHIGHO2_01_FULL_58_15)</name>
    <dbReference type="NCBI Taxonomy" id="1802363"/>
    <lineage>
        <taxon>Bacteria</taxon>
        <taxon>Candidatus Terryibacteriota</taxon>
    </lineage>
</organism>
<dbReference type="PANTHER" id="PTHR30486">
    <property type="entry name" value="TWITCHING MOTILITY PROTEIN PILT"/>
    <property type="match status" value="1"/>
</dbReference>
<dbReference type="InterPro" id="IPR001482">
    <property type="entry name" value="T2SS/T4SS_dom"/>
</dbReference>
<comment type="caution">
    <text evidence="3">The sequence shown here is derived from an EMBL/GenBank/DDBJ whole genome shotgun (WGS) entry which is preliminary data.</text>
</comment>
<dbReference type="GO" id="GO:0005524">
    <property type="term" value="F:ATP binding"/>
    <property type="evidence" value="ECO:0007669"/>
    <property type="project" value="InterPro"/>
</dbReference>
<name>A0A1G2PLZ8_TERXR</name>
<protein>
    <submittedName>
        <fullName evidence="3">Type IV pili twitching motility protein PilT</fullName>
    </submittedName>
</protein>
<dbReference type="AlphaFoldDB" id="A0A1G2PLZ8"/>
<evidence type="ECO:0000256" key="1">
    <source>
        <dbReference type="ARBA" id="ARBA00006611"/>
    </source>
</evidence>
<dbReference type="NCBIfam" id="TIGR01420">
    <property type="entry name" value="pilT_fam"/>
    <property type="match status" value="1"/>
</dbReference>
<sequence>MAFQYEQQLTRYLAYVAQHGASDLHFTAGRYPTMRVDDVLVPIADTDILTPEDSAGLADIILIEEKQAIFRERGEVDFAYNFRDQARFRVNVYRQRGFVSVAMRLIPSKIRTIEELNLPSILHEFGRKAQGFFLLAGPAGHGKSTTLAALVDEVNHARSDHIVTIEDPIEYLFVADRAIIDQREVGADTQSFSAALRAVFRQDPDVIMVGEMRDPETIAAALTAAETGHLVLSTLHTNNAAQTIDRIIDSFPAEQQSQVRSQLAMTLTGIVSERLIPRLSGGRIPAVEILAANPAVRNLVRERKTHEIDLVIETSMDEGMMTLNRSLANLVKQREISLENAELYSLDPKELHMFLGR</sequence>
<dbReference type="InterPro" id="IPR050921">
    <property type="entry name" value="T4SS_GSP_E_ATPase"/>
</dbReference>
<dbReference type="InterPro" id="IPR027417">
    <property type="entry name" value="P-loop_NTPase"/>
</dbReference>
<dbReference type="Gene3D" id="3.30.450.90">
    <property type="match status" value="1"/>
</dbReference>
<dbReference type="InterPro" id="IPR006321">
    <property type="entry name" value="PilT/PilU"/>
</dbReference>
<evidence type="ECO:0000259" key="2">
    <source>
        <dbReference type="Pfam" id="PF00437"/>
    </source>
</evidence>
<feature type="domain" description="Bacterial type II secretion system protein E" evidence="2">
    <location>
        <begin position="8"/>
        <end position="280"/>
    </location>
</feature>
<dbReference type="SUPFAM" id="SSF52540">
    <property type="entry name" value="P-loop containing nucleoside triphosphate hydrolases"/>
    <property type="match status" value="1"/>
</dbReference>
<gene>
    <name evidence="3" type="ORF">A2682_02535</name>
</gene>
<dbReference type="CDD" id="cd01131">
    <property type="entry name" value="PilT"/>
    <property type="match status" value="1"/>
</dbReference>
<accession>A0A1G2PLZ8</accession>
<proteinExistence type="inferred from homology"/>
<reference evidence="3 4" key="1">
    <citation type="journal article" date="2016" name="Nat. Commun.">
        <title>Thousands of microbial genomes shed light on interconnected biogeochemical processes in an aquifer system.</title>
        <authorList>
            <person name="Anantharaman K."/>
            <person name="Brown C.T."/>
            <person name="Hug L.A."/>
            <person name="Sharon I."/>
            <person name="Castelle C.J."/>
            <person name="Probst A.J."/>
            <person name="Thomas B.C."/>
            <person name="Singh A."/>
            <person name="Wilkins M.J."/>
            <person name="Karaoz U."/>
            <person name="Brodie E.L."/>
            <person name="Williams K.H."/>
            <person name="Hubbard S.S."/>
            <person name="Banfield J.F."/>
        </authorList>
    </citation>
    <scope>NUCLEOTIDE SEQUENCE [LARGE SCALE GENOMIC DNA]</scope>
    <source>
        <strain evidence="4">RIFCSPHIGHO2_01_FULL_58_15</strain>
    </source>
</reference>
<dbReference type="STRING" id="1802363.A2682_02535"/>
<dbReference type="Pfam" id="PF00437">
    <property type="entry name" value="T2SSE"/>
    <property type="match status" value="1"/>
</dbReference>
<comment type="similarity">
    <text evidence="1">Belongs to the GSP E family.</text>
</comment>
<dbReference type="EMBL" id="MHST01000018">
    <property type="protein sequence ID" value="OHA48642.1"/>
    <property type="molecule type" value="Genomic_DNA"/>
</dbReference>
<evidence type="ECO:0000313" key="3">
    <source>
        <dbReference type="EMBL" id="OHA48642.1"/>
    </source>
</evidence>
<evidence type="ECO:0000313" key="4">
    <source>
        <dbReference type="Proteomes" id="UP000178690"/>
    </source>
</evidence>
<dbReference type="Gene3D" id="3.40.50.300">
    <property type="entry name" value="P-loop containing nucleotide triphosphate hydrolases"/>
    <property type="match status" value="1"/>
</dbReference>
<dbReference type="GO" id="GO:0016887">
    <property type="term" value="F:ATP hydrolysis activity"/>
    <property type="evidence" value="ECO:0007669"/>
    <property type="project" value="InterPro"/>
</dbReference>
<dbReference type="Proteomes" id="UP000178690">
    <property type="component" value="Unassembled WGS sequence"/>
</dbReference>